<evidence type="ECO:0000259" key="4">
    <source>
        <dbReference type="Pfam" id="PF06441"/>
    </source>
</evidence>
<dbReference type="EMBL" id="JBHTCH010000028">
    <property type="protein sequence ID" value="MFC7363223.1"/>
    <property type="molecule type" value="Genomic_DNA"/>
</dbReference>
<evidence type="ECO:0000313" key="5">
    <source>
        <dbReference type="EMBL" id="MFC7363223.1"/>
    </source>
</evidence>
<dbReference type="GO" id="GO:0016787">
    <property type="term" value="F:hydrolase activity"/>
    <property type="evidence" value="ECO:0007669"/>
    <property type="project" value="UniProtKB-KW"/>
</dbReference>
<dbReference type="Pfam" id="PF06441">
    <property type="entry name" value="EHN"/>
    <property type="match status" value="1"/>
</dbReference>
<dbReference type="RefSeq" id="WP_255891593.1">
    <property type="nucleotide sequence ID" value="NZ_JAFMZM010000004.1"/>
</dbReference>
<dbReference type="Proteomes" id="UP001596524">
    <property type="component" value="Unassembled WGS sequence"/>
</dbReference>
<dbReference type="Gene3D" id="3.40.50.1820">
    <property type="entry name" value="alpha/beta hydrolase"/>
    <property type="match status" value="1"/>
</dbReference>
<gene>
    <name evidence="5" type="ORF">ACFQO6_23330</name>
</gene>
<feature type="domain" description="Epoxide hydrolase N-terminal" evidence="4">
    <location>
        <begin position="21"/>
        <end position="133"/>
    </location>
</feature>
<evidence type="ECO:0000313" key="6">
    <source>
        <dbReference type="Proteomes" id="UP001596524"/>
    </source>
</evidence>
<evidence type="ECO:0000256" key="3">
    <source>
        <dbReference type="ARBA" id="ARBA00022801"/>
    </source>
</evidence>
<organism evidence="5 6">
    <name type="scientific">Nocardioides astragali</name>
    <dbReference type="NCBI Taxonomy" id="1776736"/>
    <lineage>
        <taxon>Bacteria</taxon>
        <taxon>Bacillati</taxon>
        <taxon>Actinomycetota</taxon>
        <taxon>Actinomycetes</taxon>
        <taxon>Propionibacteriales</taxon>
        <taxon>Nocardioidaceae</taxon>
        <taxon>Nocardioides</taxon>
    </lineage>
</organism>
<keyword evidence="2" id="KW-0058">Aromatic hydrocarbons catabolism</keyword>
<dbReference type="PANTHER" id="PTHR21661:SF35">
    <property type="entry name" value="EPOXIDE HYDROLASE"/>
    <property type="match status" value="1"/>
</dbReference>
<dbReference type="SUPFAM" id="SSF53474">
    <property type="entry name" value="alpha/beta-Hydrolases"/>
    <property type="match status" value="1"/>
</dbReference>
<accession>A0ABW2NC75</accession>
<sequence length="383" mass="41992">MTSNSTANQSQNPTHADLTLRPFTVAVAQTEIDDLADRLARTRFAAEPATSTHAQDGAHDWSAGAPVSYLREMVAHWRDAFDWRAQEARMNELPQFLTEIDGQTIHLVHVRSANEDATPLLLLHSYPGSFVDFLDLVPELTSDFHLVIPTIPGVGFSQPLTDGAWDAPRIARTWDRLMRGLGYTSYGAHGSDHGALVSRELAMLAPEGFLGAHVLQLFSFPSGDPAEFEKMTPSDYAALEFAGWFQTVNGFAAMNASRPQTIAAALSDSPVGQLAYDELFENFGNGTATLTRDQVLTHVSLYWFTNSSAGAARVYHADRDLEARVNEGRIGVAVFADDFRSMRPFAERDNTDIVSWTEHPAGGHYASMEVPAELAAAIRGFYS</sequence>
<protein>
    <submittedName>
        <fullName evidence="5">Epoxide hydrolase family protein</fullName>
        <ecNumber evidence="5">3.-.-.-</ecNumber>
    </submittedName>
</protein>
<dbReference type="InterPro" id="IPR029058">
    <property type="entry name" value="AB_hydrolase_fold"/>
</dbReference>
<comment type="similarity">
    <text evidence="1">Belongs to the peptidase S33 family.</text>
</comment>
<evidence type="ECO:0000256" key="1">
    <source>
        <dbReference type="ARBA" id="ARBA00010088"/>
    </source>
</evidence>
<dbReference type="InterPro" id="IPR016292">
    <property type="entry name" value="Epoxide_hydrolase"/>
</dbReference>
<dbReference type="PANTHER" id="PTHR21661">
    <property type="entry name" value="EPOXIDE HYDROLASE 1-RELATED"/>
    <property type="match status" value="1"/>
</dbReference>
<name>A0ABW2NC75_9ACTN</name>
<dbReference type="PIRSF" id="PIRSF001112">
    <property type="entry name" value="Epoxide_hydrolase"/>
    <property type="match status" value="1"/>
</dbReference>
<reference evidence="6" key="1">
    <citation type="journal article" date="2019" name="Int. J. Syst. Evol. Microbiol.">
        <title>The Global Catalogue of Microorganisms (GCM) 10K type strain sequencing project: providing services to taxonomists for standard genome sequencing and annotation.</title>
        <authorList>
            <consortium name="The Broad Institute Genomics Platform"/>
            <consortium name="The Broad Institute Genome Sequencing Center for Infectious Disease"/>
            <person name="Wu L."/>
            <person name="Ma J."/>
        </authorList>
    </citation>
    <scope>NUCLEOTIDE SEQUENCE [LARGE SCALE GENOMIC DNA]</scope>
    <source>
        <strain evidence="6">FCH27</strain>
    </source>
</reference>
<proteinExistence type="inferred from homology"/>
<keyword evidence="6" id="KW-1185">Reference proteome</keyword>
<dbReference type="EC" id="3.-.-.-" evidence="5"/>
<keyword evidence="3 5" id="KW-0378">Hydrolase</keyword>
<evidence type="ECO:0000256" key="2">
    <source>
        <dbReference type="ARBA" id="ARBA00022797"/>
    </source>
</evidence>
<dbReference type="InterPro" id="IPR010497">
    <property type="entry name" value="Epoxide_hydro_N"/>
</dbReference>
<comment type="caution">
    <text evidence="5">The sequence shown here is derived from an EMBL/GenBank/DDBJ whole genome shotgun (WGS) entry which is preliminary data.</text>
</comment>